<proteinExistence type="inferred from homology"/>
<dbReference type="InterPro" id="IPR000462">
    <property type="entry name" value="CDP-OH_P_trans"/>
</dbReference>
<keyword evidence="3" id="KW-0472">Membrane</keyword>
<evidence type="ECO:0000313" key="5">
    <source>
        <dbReference type="Proteomes" id="UP001589692"/>
    </source>
</evidence>
<evidence type="ECO:0000256" key="1">
    <source>
        <dbReference type="ARBA" id="ARBA00022679"/>
    </source>
</evidence>
<dbReference type="RefSeq" id="WP_377266224.1">
    <property type="nucleotide sequence ID" value="NZ_JBHMAA010000077.1"/>
</dbReference>
<feature type="transmembrane region" description="Helical" evidence="3">
    <location>
        <begin position="233"/>
        <end position="254"/>
    </location>
</feature>
<organism evidence="4 5">
    <name type="scientific">Rhizobium puerariae</name>
    <dbReference type="NCBI Taxonomy" id="1585791"/>
    <lineage>
        <taxon>Bacteria</taxon>
        <taxon>Pseudomonadati</taxon>
        <taxon>Pseudomonadota</taxon>
        <taxon>Alphaproteobacteria</taxon>
        <taxon>Hyphomicrobiales</taxon>
        <taxon>Rhizobiaceae</taxon>
        <taxon>Rhizobium/Agrobacterium group</taxon>
        <taxon>Rhizobium</taxon>
    </lineage>
</organism>
<feature type="transmembrane region" description="Helical" evidence="3">
    <location>
        <begin position="116"/>
        <end position="137"/>
    </location>
</feature>
<evidence type="ECO:0000256" key="2">
    <source>
        <dbReference type="RuleBase" id="RU003750"/>
    </source>
</evidence>
<comment type="caution">
    <text evidence="4">The sequence shown here is derived from an EMBL/GenBank/DDBJ whole genome shotgun (WGS) entry which is preliminary data.</text>
</comment>
<dbReference type="InterPro" id="IPR043130">
    <property type="entry name" value="CDP-OH_PTrfase_TM_dom"/>
</dbReference>
<dbReference type="PROSITE" id="PS00379">
    <property type="entry name" value="CDP_ALCOHOL_P_TRANSF"/>
    <property type="match status" value="1"/>
</dbReference>
<gene>
    <name evidence="4" type="ORF">ACFFP0_31750</name>
</gene>
<keyword evidence="3" id="KW-1133">Transmembrane helix</keyword>
<comment type="similarity">
    <text evidence="2">Belongs to the CDP-alcohol phosphatidyltransferase class-I family.</text>
</comment>
<dbReference type="Proteomes" id="UP001589692">
    <property type="component" value="Unassembled WGS sequence"/>
</dbReference>
<reference evidence="4 5" key="1">
    <citation type="submission" date="2024-09" db="EMBL/GenBank/DDBJ databases">
        <authorList>
            <person name="Sun Q."/>
            <person name="Mori K."/>
        </authorList>
    </citation>
    <scope>NUCLEOTIDE SEQUENCE [LARGE SCALE GENOMIC DNA]</scope>
    <source>
        <strain evidence="4 5">TBRC 4938</strain>
    </source>
</reference>
<dbReference type="InterPro" id="IPR048254">
    <property type="entry name" value="CDP_ALCOHOL_P_TRANSF_CS"/>
</dbReference>
<name>A0ABV6AS38_9HYPH</name>
<dbReference type="Gene3D" id="1.20.120.1760">
    <property type="match status" value="1"/>
</dbReference>
<keyword evidence="5" id="KW-1185">Reference proteome</keyword>
<keyword evidence="1 2" id="KW-0808">Transferase</keyword>
<protein>
    <submittedName>
        <fullName evidence="4">CDP-alcohol phosphatidyltransferase family protein</fullName>
        <ecNumber evidence="4">2.7.8.-</ecNumber>
    </submittedName>
</protein>
<feature type="transmembrane region" description="Helical" evidence="3">
    <location>
        <begin position="50"/>
        <end position="70"/>
    </location>
</feature>
<feature type="transmembrane region" description="Helical" evidence="3">
    <location>
        <begin position="149"/>
        <end position="170"/>
    </location>
</feature>
<evidence type="ECO:0000313" key="4">
    <source>
        <dbReference type="EMBL" id="MFB9953436.1"/>
    </source>
</evidence>
<sequence length="263" mass="27447">MAEWINAGRIEETAARKARRSLSTDACAVTVSVAAVFLASMFAFGDRFGIDLVAAGAAAVIYAVVSVIALRNLHAHGHGRFGAANVVTTVRAAITAALGGLVLASDQFGDVSQAGALWSTGTVIGFVLALDGIDGYLARRSGTTSRFGARFDMEVDALLILFLSLAAFLLNKAGAWVLLIGLMRYAFVAAQAIFPALRGELHPSLRRKAICVVQGATLCLMLFPVVMSPLSDVLAAGALVFLGYSFAADVVFLLKADRGSHAA</sequence>
<evidence type="ECO:0000256" key="3">
    <source>
        <dbReference type="SAM" id="Phobius"/>
    </source>
</evidence>
<keyword evidence="3" id="KW-0812">Transmembrane</keyword>
<dbReference type="Pfam" id="PF01066">
    <property type="entry name" value="CDP-OH_P_transf"/>
    <property type="match status" value="1"/>
</dbReference>
<feature type="transmembrane region" description="Helical" evidence="3">
    <location>
        <begin position="26"/>
        <end position="44"/>
    </location>
</feature>
<dbReference type="GO" id="GO:0016740">
    <property type="term" value="F:transferase activity"/>
    <property type="evidence" value="ECO:0007669"/>
    <property type="project" value="UniProtKB-KW"/>
</dbReference>
<accession>A0ABV6AS38</accession>
<feature type="transmembrane region" description="Helical" evidence="3">
    <location>
        <begin position="82"/>
        <end position="104"/>
    </location>
</feature>
<dbReference type="EC" id="2.7.8.-" evidence="4"/>
<dbReference type="EMBL" id="JBHMAA010000077">
    <property type="protein sequence ID" value="MFB9953436.1"/>
    <property type="molecule type" value="Genomic_DNA"/>
</dbReference>